<reference evidence="2 3" key="1">
    <citation type="submission" date="2019-06" db="EMBL/GenBank/DDBJ databases">
        <title>Saccharibacillus brassicae sp. nov., an endophytic bacterium isolated from Chinese cabbage seeds (Brassica pekinensis).</title>
        <authorList>
            <person name="Jiang L."/>
            <person name="Lee J."/>
            <person name="Kim S.W."/>
        </authorList>
    </citation>
    <scope>NUCLEOTIDE SEQUENCE [LARGE SCALE GENOMIC DNA]</scope>
    <source>
        <strain evidence="3">KCTC 43072 / ATSA2</strain>
    </source>
</reference>
<feature type="transmembrane region" description="Helical" evidence="1">
    <location>
        <begin position="45"/>
        <end position="64"/>
    </location>
</feature>
<keyword evidence="3" id="KW-1185">Reference proteome</keyword>
<organism evidence="2 3">
    <name type="scientific">Saccharibacillus brassicae</name>
    <dbReference type="NCBI Taxonomy" id="2583377"/>
    <lineage>
        <taxon>Bacteria</taxon>
        <taxon>Bacillati</taxon>
        <taxon>Bacillota</taxon>
        <taxon>Bacilli</taxon>
        <taxon>Bacillales</taxon>
        <taxon>Paenibacillaceae</taxon>
        <taxon>Saccharibacillus</taxon>
    </lineage>
</organism>
<keyword evidence="1" id="KW-0472">Membrane</keyword>
<protein>
    <submittedName>
        <fullName evidence="2">ABC transporter permease</fullName>
    </submittedName>
</protein>
<dbReference type="KEGG" id="saca:FFV09_04330"/>
<keyword evidence="1" id="KW-1133">Transmembrane helix</keyword>
<accession>A0A4Y6UR72</accession>
<gene>
    <name evidence="2" type="ORF">FFV09_04330</name>
</gene>
<proteinExistence type="predicted"/>
<dbReference type="Proteomes" id="UP000316968">
    <property type="component" value="Chromosome"/>
</dbReference>
<dbReference type="Pfam" id="PF20136">
    <property type="entry name" value="DUF6526"/>
    <property type="match status" value="1"/>
</dbReference>
<dbReference type="InterPro" id="IPR045385">
    <property type="entry name" value="DUF6526"/>
</dbReference>
<dbReference type="RefSeq" id="WP_141446538.1">
    <property type="nucleotide sequence ID" value="NZ_CP041217.1"/>
</dbReference>
<evidence type="ECO:0000256" key="1">
    <source>
        <dbReference type="SAM" id="Phobius"/>
    </source>
</evidence>
<feature type="transmembrane region" description="Helical" evidence="1">
    <location>
        <begin position="12"/>
        <end position="33"/>
    </location>
</feature>
<dbReference type="OrthoDB" id="765463at2"/>
<evidence type="ECO:0000313" key="2">
    <source>
        <dbReference type="EMBL" id="QDH20152.1"/>
    </source>
</evidence>
<dbReference type="AlphaFoldDB" id="A0A4Y6UR72"/>
<sequence length="143" mass="16254">MEQPKKFSVRFDWPYHFVTLPLALAVLIASIVNLTRVSGEGGATLPAWILVVTGVCLIFAASRIRVYATKTQDRIVRVEEGFRYYRLTGREIDRRLSLAQVIALRNAGDKEFPALCSRAAEENWDAKRIRSAIKAFRPDTMRI</sequence>
<dbReference type="EMBL" id="CP041217">
    <property type="protein sequence ID" value="QDH20152.1"/>
    <property type="molecule type" value="Genomic_DNA"/>
</dbReference>
<name>A0A4Y6UR72_SACBS</name>
<evidence type="ECO:0000313" key="3">
    <source>
        <dbReference type="Proteomes" id="UP000316968"/>
    </source>
</evidence>
<keyword evidence="1" id="KW-0812">Transmembrane</keyword>